<dbReference type="InterPro" id="IPR051346">
    <property type="entry name" value="OTU_Deubiquitinase"/>
</dbReference>
<gene>
    <name evidence="11" type="ORF">CYMTET_53053</name>
</gene>
<dbReference type="Pfam" id="PF12359">
    <property type="entry name" value="DUF3645"/>
    <property type="match status" value="1"/>
</dbReference>
<dbReference type="GO" id="GO:0071947">
    <property type="term" value="P:protein deubiquitination involved in ubiquitin-dependent protein catabolic process"/>
    <property type="evidence" value="ECO:0007669"/>
    <property type="project" value="TreeGrafter"/>
</dbReference>
<evidence type="ECO:0000256" key="3">
    <source>
        <dbReference type="ARBA" id="ARBA00022670"/>
    </source>
</evidence>
<dbReference type="GO" id="GO:0005634">
    <property type="term" value="C:nucleus"/>
    <property type="evidence" value="ECO:0007669"/>
    <property type="project" value="TreeGrafter"/>
</dbReference>
<dbReference type="SUPFAM" id="SSF52540">
    <property type="entry name" value="P-loop containing nucleoside triphosphate hydrolases"/>
    <property type="match status" value="1"/>
</dbReference>
<name>A0AAE0BIY1_9CHLO</name>
<evidence type="ECO:0000256" key="5">
    <source>
        <dbReference type="ARBA" id="ARBA00022801"/>
    </source>
</evidence>
<protein>
    <recommendedName>
        <fullName evidence="2">ubiquitinyl hydrolase 1</fullName>
        <ecNumber evidence="2">3.4.19.12</ecNumber>
    </recommendedName>
</protein>
<evidence type="ECO:0000256" key="4">
    <source>
        <dbReference type="ARBA" id="ARBA00022786"/>
    </source>
</evidence>
<dbReference type="GO" id="GO:0005737">
    <property type="term" value="C:cytoplasm"/>
    <property type="evidence" value="ECO:0007669"/>
    <property type="project" value="TreeGrafter"/>
</dbReference>
<proteinExistence type="predicted"/>
<keyword evidence="8" id="KW-0732">Signal</keyword>
<comment type="caution">
    <text evidence="11">The sequence shown here is derived from an EMBL/GenBank/DDBJ whole genome shotgun (WGS) entry which is preliminary data.</text>
</comment>
<feature type="chain" id="PRO_5042000483" description="ubiquitinyl hydrolase 1" evidence="8">
    <location>
        <begin position="30"/>
        <end position="724"/>
    </location>
</feature>
<evidence type="ECO:0000259" key="9">
    <source>
        <dbReference type="Pfam" id="PF12340"/>
    </source>
</evidence>
<dbReference type="EMBL" id="LGRX02034824">
    <property type="protein sequence ID" value="KAK3236835.1"/>
    <property type="molecule type" value="Genomic_DNA"/>
</dbReference>
<dbReference type="EC" id="3.4.19.12" evidence="2"/>
<dbReference type="PANTHER" id="PTHR13367:SF28">
    <property type="entry name" value="UBIQUITIN THIOESTERASE ZRANB1"/>
    <property type="match status" value="1"/>
</dbReference>
<feature type="region of interest" description="Disordered" evidence="7">
    <location>
        <begin position="630"/>
        <end position="724"/>
    </location>
</feature>
<evidence type="ECO:0000256" key="7">
    <source>
        <dbReference type="SAM" id="MobiDB-lite"/>
    </source>
</evidence>
<evidence type="ECO:0000259" key="10">
    <source>
        <dbReference type="Pfam" id="PF12359"/>
    </source>
</evidence>
<comment type="catalytic activity">
    <reaction evidence="1">
        <text>Thiol-dependent hydrolysis of ester, thioester, amide, peptide and isopeptide bonds formed by the C-terminal Gly of ubiquitin (a 76-residue protein attached to proteins as an intracellular targeting signal).</text>
        <dbReference type="EC" id="3.4.19.12"/>
    </reaction>
</comment>
<evidence type="ECO:0000313" key="12">
    <source>
        <dbReference type="Proteomes" id="UP001190700"/>
    </source>
</evidence>
<evidence type="ECO:0000256" key="8">
    <source>
        <dbReference type="SAM" id="SignalP"/>
    </source>
</evidence>
<dbReference type="GO" id="GO:0070530">
    <property type="term" value="F:K63-linked polyubiquitin modification-dependent protein binding"/>
    <property type="evidence" value="ECO:0007669"/>
    <property type="project" value="TreeGrafter"/>
</dbReference>
<accession>A0AAE0BIY1</accession>
<feature type="compositionally biased region" description="Low complexity" evidence="7">
    <location>
        <begin position="685"/>
        <end position="698"/>
    </location>
</feature>
<dbReference type="GO" id="GO:0004843">
    <property type="term" value="F:cysteine-type deubiquitinase activity"/>
    <property type="evidence" value="ECO:0007669"/>
    <property type="project" value="UniProtKB-EC"/>
</dbReference>
<dbReference type="Proteomes" id="UP001190700">
    <property type="component" value="Unassembled WGS sequence"/>
</dbReference>
<keyword evidence="5" id="KW-0378">Hydrolase</keyword>
<evidence type="ECO:0000256" key="1">
    <source>
        <dbReference type="ARBA" id="ARBA00000707"/>
    </source>
</evidence>
<dbReference type="InterPro" id="IPR022099">
    <property type="entry name" value="DUF3638"/>
</dbReference>
<feature type="signal peptide" evidence="8">
    <location>
        <begin position="1"/>
        <end position="29"/>
    </location>
</feature>
<dbReference type="InterPro" id="IPR022105">
    <property type="entry name" value="DUF3645"/>
</dbReference>
<feature type="domain" description="DUF3645" evidence="10">
    <location>
        <begin position="524"/>
        <end position="555"/>
    </location>
</feature>
<keyword evidence="3" id="KW-0645">Protease</keyword>
<dbReference type="InterPro" id="IPR027417">
    <property type="entry name" value="P-loop_NTPase"/>
</dbReference>
<evidence type="ECO:0000256" key="6">
    <source>
        <dbReference type="ARBA" id="ARBA00022807"/>
    </source>
</evidence>
<evidence type="ECO:0000256" key="2">
    <source>
        <dbReference type="ARBA" id="ARBA00012759"/>
    </source>
</evidence>
<keyword evidence="6" id="KW-0788">Thiol protease</keyword>
<reference evidence="11 12" key="1">
    <citation type="journal article" date="2015" name="Genome Biol. Evol.">
        <title>Comparative Genomics of a Bacterivorous Green Alga Reveals Evolutionary Causalities and Consequences of Phago-Mixotrophic Mode of Nutrition.</title>
        <authorList>
            <person name="Burns J.A."/>
            <person name="Paasch A."/>
            <person name="Narechania A."/>
            <person name="Kim E."/>
        </authorList>
    </citation>
    <scope>NUCLEOTIDE SEQUENCE [LARGE SCALE GENOMIC DNA]</scope>
    <source>
        <strain evidence="11 12">PLY_AMNH</strain>
    </source>
</reference>
<feature type="domain" description="DUF3638" evidence="9">
    <location>
        <begin position="129"/>
        <end position="270"/>
    </location>
</feature>
<feature type="compositionally biased region" description="Low complexity" evidence="7">
    <location>
        <begin position="662"/>
        <end position="674"/>
    </location>
</feature>
<organism evidence="11 12">
    <name type="scientific">Cymbomonas tetramitiformis</name>
    <dbReference type="NCBI Taxonomy" id="36881"/>
    <lineage>
        <taxon>Eukaryota</taxon>
        <taxon>Viridiplantae</taxon>
        <taxon>Chlorophyta</taxon>
        <taxon>Pyramimonadophyceae</taxon>
        <taxon>Pyramimonadales</taxon>
        <taxon>Pyramimonadaceae</taxon>
        <taxon>Cymbomonas</taxon>
    </lineage>
</organism>
<evidence type="ECO:0000313" key="11">
    <source>
        <dbReference type="EMBL" id="KAK3236835.1"/>
    </source>
</evidence>
<feature type="compositionally biased region" description="Polar residues" evidence="7">
    <location>
        <begin position="647"/>
        <end position="661"/>
    </location>
</feature>
<keyword evidence="4" id="KW-0833">Ubl conjugation pathway</keyword>
<dbReference type="Pfam" id="PF12340">
    <property type="entry name" value="DUF3638"/>
    <property type="match status" value="1"/>
</dbReference>
<dbReference type="PANTHER" id="PTHR13367">
    <property type="entry name" value="UBIQUITIN THIOESTERASE"/>
    <property type="match status" value="1"/>
</dbReference>
<dbReference type="AlphaFoldDB" id="A0AAE0BIY1"/>
<keyword evidence="12" id="KW-1185">Reference proteome</keyword>
<sequence>MLLRHAGTEARVTFSMLTALLLSANGVESLQQVNPFLEQDAAEEVLQSVGACLVLACRAGQASRALLVARELQDALRHARTLPLNSATAADADRTVQAKSSALAELLVARRHYMKSVQCSELGRLEVEYDPRFLAFEFVYNLLLHKPQVQLVQRFITAAEGGGSLCHQMLMGAGKTTVVAPLLSLILADGAKLVVQVVPAELLDFSRGELRRRLGAVAGRTVYTLEFNRFAEVTPALQRKLELARAARAAVVTSPTAIKSLLLKFVEVMHILEQSGSHQGSLAEPGAAKLVGLLGLAARSQPRSSPHEWQPGELQGLREEAARCVSVFEALRDTVLVLDEVDLLLHPLKSELHWPVGAKLPLDFAQAAAGDGLRWRIPFHLLDALFFACTGRCTDQWSASHTAGAALEAVKEAVTRGIDTHALQRTPHLVLLNRSFYDAALLPALASWMLVWFNHRYPIRGMTDAEVLAYLVGQGGLGDDSMKMLNLSRQWLTSVMPHVLGKINRVGFGLLTAADLRQQPAASQARRLLAVPFLGKDIPSRTNEFSHPDVVIGLTILAYRLEGLRRSDLRRLLERMKECADTELGPHHDRPTCKRYMEWIHAAGGRVKGARKRTSRVGARGLLLSTFQRRDSGAWDPGTPVALGSPRSFTPASSTNTSPVNGISRSGTPRGGSTPPKPPGGSPSGGSPEVPSPSNSSPEARECRRGSNTDMIPDTDAVAPLHST</sequence>